<organism evidence="1 2">
    <name type="scientific">Flavobacterium johnsoniae (strain ATCC 17061 / DSM 2064 / JCM 8514 / BCRC 14874 / CCUG 350202 / NBRC 14942 / NCIMB 11054 / UW101)</name>
    <name type="common">Cytophaga johnsonae</name>
    <dbReference type="NCBI Taxonomy" id="376686"/>
    <lineage>
        <taxon>Bacteria</taxon>
        <taxon>Pseudomonadati</taxon>
        <taxon>Bacteroidota</taxon>
        <taxon>Flavobacteriia</taxon>
        <taxon>Flavobacteriales</taxon>
        <taxon>Flavobacteriaceae</taxon>
        <taxon>Flavobacterium</taxon>
    </lineage>
</organism>
<name>A5FCP8_FLAJ1</name>
<keyword evidence="2" id="KW-1185">Reference proteome</keyword>
<sequence length="115" mass="13383">MIKTVGGVDLTLKPDGSVWIYRNTKNKASFMVNDNGEVSYDDPFGNYMTSSPQQIRINFEHFVLKNYGDEIRRSDGTRMLMMPKKDIQEIANKTFYADDQFHVIDFLTFIITEEK</sequence>
<proteinExistence type="predicted"/>
<dbReference type="GeneID" id="31766935"/>
<evidence type="ECO:0000313" key="1">
    <source>
        <dbReference type="EMBL" id="ABQ07026.1"/>
    </source>
</evidence>
<gene>
    <name evidence="1" type="ordered locus">Fjoh_4016</name>
</gene>
<protein>
    <submittedName>
        <fullName evidence="1">Uncharacterized protein</fullName>
    </submittedName>
</protein>
<dbReference type="HOGENOM" id="CLU_2105359_0_0_10"/>
<dbReference type="STRING" id="376686.Fjoh_4016"/>
<reference evidence="1 2" key="1">
    <citation type="journal article" date="2009" name="Appl. Environ. Microbiol.">
        <title>Novel features of the polysaccharide-digesting gliding bacterium Flavobacterium johnsoniae as revealed by genome sequence analysis.</title>
        <authorList>
            <person name="McBride M.J."/>
            <person name="Xie G."/>
            <person name="Martens E.C."/>
            <person name="Lapidus A."/>
            <person name="Henrissat B."/>
            <person name="Rhodes R.G."/>
            <person name="Goltsman E."/>
            <person name="Wang W."/>
            <person name="Xu J."/>
            <person name="Hunnicutt D.W."/>
            <person name="Staroscik A.M."/>
            <person name="Hoover T.R."/>
            <person name="Cheng Y.Q."/>
            <person name="Stein J.L."/>
        </authorList>
    </citation>
    <scope>NUCLEOTIDE SEQUENCE [LARGE SCALE GENOMIC DNA]</scope>
    <source>
        <strain evidence="2">ATCC 17061 / DSM 2064 / JCM 8514 / BCRC 14874 / CCUG 350202 / NBRC 14942 / NCIMB 11054 / UW101</strain>
    </source>
</reference>
<dbReference type="EMBL" id="CP000685">
    <property type="protein sequence ID" value="ABQ07026.1"/>
    <property type="molecule type" value="Genomic_DNA"/>
</dbReference>
<dbReference type="Proteomes" id="UP000006694">
    <property type="component" value="Chromosome"/>
</dbReference>
<evidence type="ECO:0000313" key="2">
    <source>
        <dbReference type="Proteomes" id="UP000006694"/>
    </source>
</evidence>
<dbReference type="KEGG" id="fjo:Fjoh_4016"/>
<dbReference type="RefSeq" id="WP_012025992.1">
    <property type="nucleotide sequence ID" value="NC_009441.1"/>
</dbReference>
<accession>A5FCP8</accession>
<dbReference type="AlphaFoldDB" id="A5FCP8"/>
<dbReference type="OrthoDB" id="1354409at2"/>